<evidence type="ECO:0000313" key="4">
    <source>
        <dbReference type="Proteomes" id="UP001365542"/>
    </source>
</evidence>
<feature type="domain" description="Cyanovirin-N" evidence="2">
    <location>
        <begin position="51"/>
        <end position="135"/>
    </location>
</feature>
<keyword evidence="1" id="KW-0732">Signal</keyword>
<dbReference type="Pfam" id="PF08881">
    <property type="entry name" value="CVNH"/>
    <property type="match status" value="1"/>
</dbReference>
<feature type="chain" id="PRO_5043911739" description="Cyanovirin-N domain-containing protein" evidence="1">
    <location>
        <begin position="19"/>
        <end position="139"/>
    </location>
</feature>
<dbReference type="Gene3D" id="2.30.60.10">
    <property type="entry name" value="Cyanovirin-N"/>
    <property type="match status" value="1"/>
</dbReference>
<feature type="signal peptide" evidence="1">
    <location>
        <begin position="1"/>
        <end position="18"/>
    </location>
</feature>
<reference evidence="3 4" key="1">
    <citation type="submission" date="2019-10" db="EMBL/GenBank/DDBJ databases">
        <authorList>
            <person name="Palmer J.M."/>
        </authorList>
    </citation>
    <scope>NUCLEOTIDE SEQUENCE [LARGE SCALE GENOMIC DNA]</scope>
    <source>
        <strain evidence="3 4">TWF694</strain>
    </source>
</reference>
<dbReference type="EMBL" id="JAVHJO010000017">
    <property type="protein sequence ID" value="KAK6525194.1"/>
    <property type="molecule type" value="Genomic_DNA"/>
</dbReference>
<name>A0AAV9WSS9_9PEZI</name>
<organism evidence="3 4">
    <name type="scientific">Orbilia ellipsospora</name>
    <dbReference type="NCBI Taxonomy" id="2528407"/>
    <lineage>
        <taxon>Eukaryota</taxon>
        <taxon>Fungi</taxon>
        <taxon>Dikarya</taxon>
        <taxon>Ascomycota</taxon>
        <taxon>Pezizomycotina</taxon>
        <taxon>Orbiliomycetes</taxon>
        <taxon>Orbiliales</taxon>
        <taxon>Orbiliaceae</taxon>
        <taxon>Orbilia</taxon>
    </lineage>
</organism>
<evidence type="ECO:0000256" key="1">
    <source>
        <dbReference type="SAM" id="SignalP"/>
    </source>
</evidence>
<evidence type="ECO:0000259" key="2">
    <source>
        <dbReference type="Pfam" id="PF08881"/>
    </source>
</evidence>
<evidence type="ECO:0000313" key="3">
    <source>
        <dbReference type="EMBL" id="KAK6525194.1"/>
    </source>
</evidence>
<comment type="caution">
    <text evidence="3">The sequence shown here is derived from an EMBL/GenBank/DDBJ whole genome shotgun (WGS) entry which is preliminary data.</text>
</comment>
<dbReference type="SUPFAM" id="SSF51322">
    <property type="entry name" value="Cyanovirin-N"/>
    <property type="match status" value="1"/>
</dbReference>
<dbReference type="AlphaFoldDB" id="A0AAV9WSS9"/>
<protein>
    <recommendedName>
        <fullName evidence="2">Cyanovirin-N domain-containing protein</fullName>
    </recommendedName>
</protein>
<dbReference type="InterPro" id="IPR036673">
    <property type="entry name" value="Cyanovirin-N_sf"/>
</dbReference>
<dbReference type="Proteomes" id="UP001365542">
    <property type="component" value="Unassembled WGS sequence"/>
</dbReference>
<sequence>MKFFNIAILGFLPSTLLAASLPMPNEDSTLVKRDGAFSTCLEGDVSTMNGNEIWLHLNCKNKHGGTKWNNVELNKLIANQGGKLVWQRFCRLTNDGNTGIKYWKSLYLFCYNGHGGEVVATINLNEHFTNDDGDLIYSP</sequence>
<accession>A0AAV9WSS9</accession>
<dbReference type="InterPro" id="IPR011058">
    <property type="entry name" value="Cyanovirin-N"/>
</dbReference>
<gene>
    <name evidence="3" type="ORF">TWF694_005340</name>
</gene>
<keyword evidence="4" id="KW-1185">Reference proteome</keyword>
<proteinExistence type="predicted"/>